<organism evidence="2 3">
    <name type="scientific">Campylobacter rectus</name>
    <name type="common">Wolinella recta</name>
    <dbReference type="NCBI Taxonomy" id="203"/>
    <lineage>
        <taxon>Bacteria</taxon>
        <taxon>Pseudomonadati</taxon>
        <taxon>Campylobacterota</taxon>
        <taxon>Epsilonproteobacteria</taxon>
        <taxon>Campylobacterales</taxon>
        <taxon>Campylobacteraceae</taxon>
        <taxon>Campylobacter</taxon>
    </lineage>
</organism>
<proteinExistence type="predicted"/>
<feature type="transmembrane region" description="Helical" evidence="1">
    <location>
        <begin position="30"/>
        <end position="50"/>
    </location>
</feature>
<dbReference type="KEGG" id="crx:CRECT_0094"/>
<sequence>MEFLILTLFLISGLILYFKPQRKNLATGCAAAGCVILIALELYVNLWVVVPVGNF</sequence>
<keyword evidence="1" id="KW-0472">Membrane</keyword>
<keyword evidence="1" id="KW-0812">Transmembrane</keyword>
<keyword evidence="1" id="KW-1133">Transmembrane helix</keyword>
<evidence type="ECO:0000313" key="2">
    <source>
        <dbReference type="EMBL" id="QCD45806.1"/>
    </source>
</evidence>
<protein>
    <submittedName>
        <fullName evidence="2">Putative membrane protein</fullName>
    </submittedName>
</protein>
<evidence type="ECO:0000256" key="1">
    <source>
        <dbReference type="SAM" id="Phobius"/>
    </source>
</evidence>
<dbReference type="AlphaFoldDB" id="A0A6G5QK02"/>
<dbReference type="Proteomes" id="UP000502377">
    <property type="component" value="Chromosome"/>
</dbReference>
<accession>A0A6G5QK02</accession>
<dbReference type="EMBL" id="CP012543">
    <property type="protein sequence ID" value="QCD45806.1"/>
    <property type="molecule type" value="Genomic_DNA"/>
</dbReference>
<gene>
    <name evidence="2" type="ORF">CRECT_0094</name>
</gene>
<evidence type="ECO:0000313" key="3">
    <source>
        <dbReference type="Proteomes" id="UP000502377"/>
    </source>
</evidence>
<name>A0A6G5QK02_CAMRE</name>
<dbReference type="RefSeq" id="WP_002943361.1">
    <property type="nucleotide sequence ID" value="NZ_CAUTXX010000005.1"/>
</dbReference>
<reference evidence="2 3" key="1">
    <citation type="submission" date="2016-07" db="EMBL/GenBank/DDBJ databases">
        <title>Comparative genomics of the Campylobacter concisus group.</title>
        <authorList>
            <person name="Miller W.G."/>
            <person name="Yee E."/>
            <person name="Chapman M.H."/>
            <person name="Huynh S."/>
            <person name="Bono J.L."/>
            <person name="On S.L.W."/>
            <person name="StLeger J."/>
            <person name="Foster G."/>
            <person name="Parker C.T."/>
        </authorList>
    </citation>
    <scope>NUCLEOTIDE SEQUENCE [LARGE SCALE GENOMIC DNA]</scope>
    <source>
        <strain evidence="2 3">ATCC 33238</strain>
    </source>
</reference>